<keyword evidence="2" id="KW-1185">Reference proteome</keyword>
<name>A0AA88DXK2_FICCA</name>
<dbReference type="Proteomes" id="UP001187192">
    <property type="component" value="Unassembled WGS sequence"/>
</dbReference>
<evidence type="ECO:0000313" key="2">
    <source>
        <dbReference type="Proteomes" id="UP001187192"/>
    </source>
</evidence>
<accession>A0AA88DXK2</accession>
<evidence type="ECO:0000313" key="1">
    <source>
        <dbReference type="EMBL" id="GMN61334.1"/>
    </source>
</evidence>
<organism evidence="1 2">
    <name type="scientific">Ficus carica</name>
    <name type="common">Common fig</name>
    <dbReference type="NCBI Taxonomy" id="3494"/>
    <lineage>
        <taxon>Eukaryota</taxon>
        <taxon>Viridiplantae</taxon>
        <taxon>Streptophyta</taxon>
        <taxon>Embryophyta</taxon>
        <taxon>Tracheophyta</taxon>
        <taxon>Spermatophyta</taxon>
        <taxon>Magnoliopsida</taxon>
        <taxon>eudicotyledons</taxon>
        <taxon>Gunneridae</taxon>
        <taxon>Pentapetalae</taxon>
        <taxon>rosids</taxon>
        <taxon>fabids</taxon>
        <taxon>Rosales</taxon>
        <taxon>Moraceae</taxon>
        <taxon>Ficeae</taxon>
        <taxon>Ficus</taxon>
    </lineage>
</organism>
<gene>
    <name evidence="1" type="ORF">TIFTF001_030438</name>
</gene>
<dbReference type="AlphaFoldDB" id="A0AA88DXK2"/>
<proteinExistence type="predicted"/>
<comment type="caution">
    <text evidence="1">The sequence shown here is derived from an EMBL/GenBank/DDBJ whole genome shotgun (WGS) entry which is preliminary data.</text>
</comment>
<reference evidence="1" key="1">
    <citation type="submission" date="2023-07" db="EMBL/GenBank/DDBJ databases">
        <title>draft genome sequence of fig (Ficus carica).</title>
        <authorList>
            <person name="Takahashi T."/>
            <person name="Nishimura K."/>
        </authorList>
    </citation>
    <scope>NUCLEOTIDE SEQUENCE</scope>
</reference>
<protein>
    <submittedName>
        <fullName evidence="1">Uncharacterized protein</fullName>
    </submittedName>
</protein>
<dbReference type="EMBL" id="BTGU01000110">
    <property type="protein sequence ID" value="GMN61334.1"/>
    <property type="molecule type" value="Genomic_DNA"/>
</dbReference>
<sequence>MERLLHDHAFHDCDDDVSTSLFLGQYAVARFIAFEPSLIQLTSAASTGVYNLLPQHPCLTMVEIAKSLQREYGIKEVEDSDPPSSANGR</sequence>